<evidence type="ECO:0000313" key="12">
    <source>
        <dbReference type="EMBL" id="CAG6671222.1"/>
    </source>
</evidence>
<organism evidence="12">
    <name type="scientific">Cacopsylla melanoneura</name>
    <dbReference type="NCBI Taxonomy" id="428564"/>
    <lineage>
        <taxon>Eukaryota</taxon>
        <taxon>Metazoa</taxon>
        <taxon>Ecdysozoa</taxon>
        <taxon>Arthropoda</taxon>
        <taxon>Hexapoda</taxon>
        <taxon>Insecta</taxon>
        <taxon>Pterygota</taxon>
        <taxon>Neoptera</taxon>
        <taxon>Paraneoptera</taxon>
        <taxon>Hemiptera</taxon>
        <taxon>Sternorrhyncha</taxon>
        <taxon>Psylloidea</taxon>
        <taxon>Psyllidae</taxon>
        <taxon>Psyllinae</taxon>
        <taxon>Cacopsylla</taxon>
    </lineage>
</organism>
<evidence type="ECO:0000256" key="1">
    <source>
        <dbReference type="ARBA" id="ARBA00004370"/>
    </source>
</evidence>
<keyword evidence="2 9" id="KW-0812">Transmembrane</keyword>
<keyword evidence="6 9" id="KW-0472">Membrane</keyword>
<dbReference type="PROSITE" id="PS50268">
    <property type="entry name" value="CADHERIN_2"/>
    <property type="match status" value="11"/>
</dbReference>
<keyword evidence="4 7" id="KW-0106">Calcium</keyword>
<dbReference type="SUPFAM" id="SSF49313">
    <property type="entry name" value="Cadherin-like"/>
    <property type="match status" value="10"/>
</dbReference>
<sequence length="1584" mass="174578">MNLYFRFSVFILLKSLVLQVTNAAKQGLCEVETGQSNIILDIQESRGSELGQETTPAELPIFGDPDTDIVLDLIFPKGNPVYFALDGKKLRLLAPLDRDADNKSHLVFQLTCTVKVSNRKRTIPVIVRVSDVNDNAPRFLNTPYETTVSELTPVGTTIFNNLKAVDADAGANGLVEYHIVPSEDKNIGTADGTGKDRVTVVDGYSYFSINLPHQGQVTVNRSLDFEKTQRYLVTIVASDRARNQAERLSSTTTLTVNIKDEDDQDPSFVYQGCALQDSACINPEYHATVSSGVLSGVLTLSPEKIQAIDMDSIQSPIMYSFLSGTPSTFRDYFSINPQTGVVRQTHPVEYSSAMKKFEIVVKAEEISESHRFTTARLFIEVKPVDANPPQIILNAGEGFVDENSPVGTKVTDTQGNRLRLLVNDADLGPDDPKPAYMFELTTNFFDIDAEGYLVVSKENLDRDPPNPGKFRFQVIAREKQGTAASAPVTLTVHLNDINDNAPRLPMIPPIQIQAGDARRQIVKIEATDNDLGVNAEITYSIYHVSNTGLAKFRIEPKSGIIETTGKLIAGEQYSITVQATDTGGKSSQTIVEVSVIPGPNTRSPVFQQNVYDVNVSEGASINSTVTTIVAVDPENDPVSYSIISGNDLRQFSIGDKSGVISVIRKLDREDLTRYQLLITAEDEGGLSSTATVNVRVTDINDKNPEFQGLPYEFSVAEAQDGAAVGRVYATDADEGQNAVVYYSLPEDIPFVVDANTGDIRTNKALDYEKQQEYRFVVTAKDGASDPRIATATVTVKVTDVQDEVPVFHLTNYEARVPENVADYKVAQVKAEDPDSVKVITYTIRQGPIELFAIDPQTGVIKTIRGLDYEKENQHTLLIGTVENQSNEPGATTRVIVQVEDRNDNAPVFITMPRPLTLDDDTPLGNKITSLIATDADGTSPGNKVRYELVGKGKSLRYFQIDPDMGTLTLRDDLRKEEDNEYQVDVKAYDLGEPQLSSVMSLPIFVRHVATVPPDVGLAFADDSYTIQIAENAAANTLVKTLNVINNRVHSQVVPLRCSLSSDTYGDLFSVNVTADRNCEVRLTRAELDYETAPEYNLTVRLDTLTGLVNPSRSLAHIKIQVVDLNDNAPVFEYPENTRKFNKQVFYGAMARDKHELGVTLMQVKATDKDSGKYGLIEYRLLDNNSDTVSYFNLDPSTGILKNVKVLSELTAGQLPLRLTVEARDNPTGTEEESNVVTTTAIINLVEDKHRIILYIADARADRVKSGETDILSVLEGVSGLVVGVEKIAAHQSSGVAGGNNGSLATDASATDLWFYAIDPVSDRILDRNTSRVARSFLEPVIISNITHDISASLHATVTDIHPPPLLIQPVVTKKAIVAVKWEVFPYAMIAIAALVLVLGIAGVVYICISWSRYKAYKDRMNRMYMMPRSYDNVFQEPNLKEYETQVLQMSVPIDGEEDYTDLHVDFSRRNHAFSMENVSYISKQQNGTPSPVSSDAATTARASSVLGSHTMSRRPPSNVNMYNNSIPSHATLPRVPLYNNQVRNGNLSHTNENVTFKEKKDFNNHQLAYNYLLDRSPIETTTEL</sequence>
<feature type="compositionally biased region" description="Polar residues" evidence="8">
    <location>
        <begin position="1505"/>
        <end position="1518"/>
    </location>
</feature>
<name>A0A8D8WSS2_9HEMI</name>
<dbReference type="FunFam" id="2.60.40.60:FF:000020">
    <property type="entry name" value="Dachsous cadherin-related 1b"/>
    <property type="match status" value="2"/>
</dbReference>
<feature type="domain" description="Cadherin" evidence="11">
    <location>
        <begin position="281"/>
        <end position="391"/>
    </location>
</feature>
<feature type="compositionally biased region" description="Low complexity" evidence="8">
    <location>
        <begin position="1493"/>
        <end position="1504"/>
    </location>
</feature>
<accession>A0A8D8WSS2</accession>
<dbReference type="SMART" id="SM00112">
    <property type="entry name" value="CA"/>
    <property type="match status" value="11"/>
</dbReference>
<comment type="subcellular location">
    <subcellularLocation>
        <location evidence="1">Membrane</location>
    </subcellularLocation>
</comment>
<feature type="domain" description="Cadherin" evidence="11">
    <location>
        <begin position="140"/>
        <end position="268"/>
    </location>
</feature>
<feature type="domain" description="Cadherin" evidence="11">
    <location>
        <begin position="400"/>
        <end position="504"/>
    </location>
</feature>
<evidence type="ECO:0000256" key="7">
    <source>
        <dbReference type="PROSITE-ProRule" id="PRU00043"/>
    </source>
</evidence>
<dbReference type="PANTHER" id="PTHR24026:SF126">
    <property type="entry name" value="PROTOCADHERIN FAT 4"/>
    <property type="match status" value="1"/>
</dbReference>
<keyword evidence="3" id="KW-0677">Repeat</keyword>
<feature type="domain" description="Cadherin" evidence="11">
    <location>
        <begin position="808"/>
        <end position="908"/>
    </location>
</feature>
<evidence type="ECO:0000256" key="10">
    <source>
        <dbReference type="SAM" id="SignalP"/>
    </source>
</evidence>
<evidence type="ECO:0000256" key="6">
    <source>
        <dbReference type="ARBA" id="ARBA00023136"/>
    </source>
</evidence>
<feature type="domain" description="Cadherin" evidence="11">
    <location>
        <begin position="521"/>
        <end position="606"/>
    </location>
</feature>
<dbReference type="FunFam" id="2.60.40.60:FF:000275">
    <property type="entry name" value="Si:dkey-30k22.7"/>
    <property type="match status" value="1"/>
</dbReference>
<dbReference type="FunFam" id="2.60.40.60:FF:000403">
    <property type="entry name" value="Protocadherin 15"/>
    <property type="match status" value="1"/>
</dbReference>
<feature type="domain" description="Cadherin" evidence="11">
    <location>
        <begin position="707"/>
        <end position="807"/>
    </location>
</feature>
<evidence type="ECO:0000256" key="8">
    <source>
        <dbReference type="SAM" id="MobiDB-lite"/>
    </source>
</evidence>
<dbReference type="GO" id="GO:0007156">
    <property type="term" value="P:homophilic cell adhesion via plasma membrane adhesion molecules"/>
    <property type="evidence" value="ECO:0007669"/>
    <property type="project" value="InterPro"/>
</dbReference>
<evidence type="ECO:0000256" key="2">
    <source>
        <dbReference type="ARBA" id="ARBA00022692"/>
    </source>
</evidence>
<dbReference type="GO" id="GO:0005886">
    <property type="term" value="C:plasma membrane"/>
    <property type="evidence" value="ECO:0007669"/>
    <property type="project" value="UniProtKB-SubCell"/>
</dbReference>
<dbReference type="FunFam" id="2.60.40.60:FF:000381">
    <property type="entry name" value="Protocadherin 15"/>
    <property type="match status" value="1"/>
</dbReference>
<dbReference type="GO" id="GO:0005509">
    <property type="term" value="F:calcium ion binding"/>
    <property type="evidence" value="ECO:0007669"/>
    <property type="project" value="UniProtKB-UniRule"/>
</dbReference>
<dbReference type="EMBL" id="HBUF01225551">
    <property type="protein sequence ID" value="CAG6671222.1"/>
    <property type="molecule type" value="Transcribed_RNA"/>
</dbReference>
<dbReference type="GO" id="GO:0060429">
    <property type="term" value="P:epithelium development"/>
    <property type="evidence" value="ECO:0007669"/>
    <property type="project" value="UniProtKB-ARBA"/>
</dbReference>
<feature type="signal peptide" evidence="10">
    <location>
        <begin position="1"/>
        <end position="23"/>
    </location>
</feature>
<evidence type="ECO:0000256" key="4">
    <source>
        <dbReference type="ARBA" id="ARBA00022837"/>
    </source>
</evidence>
<evidence type="ECO:0000256" key="9">
    <source>
        <dbReference type="SAM" id="Phobius"/>
    </source>
</evidence>
<protein>
    <submittedName>
        <fullName evidence="12">Protocadherin-15</fullName>
    </submittedName>
</protein>
<feature type="domain" description="Cadherin" evidence="11">
    <location>
        <begin position="1142"/>
        <end position="1252"/>
    </location>
</feature>
<keyword evidence="5 9" id="KW-1133">Transmembrane helix</keyword>
<dbReference type="InterPro" id="IPR020894">
    <property type="entry name" value="Cadherin_CS"/>
</dbReference>
<evidence type="ECO:0000256" key="5">
    <source>
        <dbReference type="ARBA" id="ARBA00022989"/>
    </source>
</evidence>
<dbReference type="FunFam" id="2.60.40.60:FF:000315">
    <property type="entry name" value="CaDHerin family"/>
    <property type="match status" value="1"/>
</dbReference>
<feature type="domain" description="Cadherin" evidence="11">
    <location>
        <begin position="64"/>
        <end position="139"/>
    </location>
</feature>
<dbReference type="CDD" id="cd11304">
    <property type="entry name" value="Cadherin_repeat"/>
    <property type="match status" value="11"/>
</dbReference>
<dbReference type="GO" id="GO:0009653">
    <property type="term" value="P:anatomical structure morphogenesis"/>
    <property type="evidence" value="ECO:0007669"/>
    <property type="project" value="UniProtKB-ARBA"/>
</dbReference>
<feature type="region of interest" description="Disordered" evidence="8">
    <location>
        <begin position="1484"/>
        <end position="1518"/>
    </location>
</feature>
<feature type="domain" description="Cadherin" evidence="11">
    <location>
        <begin position="607"/>
        <end position="706"/>
    </location>
</feature>
<dbReference type="PRINTS" id="PR00205">
    <property type="entry name" value="CADHERIN"/>
</dbReference>
<reference evidence="12" key="1">
    <citation type="submission" date="2021-05" db="EMBL/GenBank/DDBJ databases">
        <authorList>
            <person name="Alioto T."/>
            <person name="Alioto T."/>
            <person name="Gomez Garrido J."/>
        </authorList>
    </citation>
    <scope>NUCLEOTIDE SEQUENCE</scope>
</reference>
<proteinExistence type="predicted"/>
<dbReference type="PANTHER" id="PTHR24026">
    <property type="entry name" value="FAT ATYPICAL CADHERIN-RELATED"/>
    <property type="match status" value="1"/>
</dbReference>
<dbReference type="FunFam" id="2.60.40.60:FF:000363">
    <property type="entry name" value="Dachsous cadherin-related 1a"/>
    <property type="match status" value="1"/>
</dbReference>
<evidence type="ECO:0000256" key="3">
    <source>
        <dbReference type="ARBA" id="ARBA00022737"/>
    </source>
</evidence>
<evidence type="ECO:0000259" key="11">
    <source>
        <dbReference type="PROSITE" id="PS50268"/>
    </source>
</evidence>
<dbReference type="Pfam" id="PF00028">
    <property type="entry name" value="Cadherin"/>
    <property type="match status" value="6"/>
</dbReference>
<dbReference type="Gene3D" id="2.60.40.60">
    <property type="entry name" value="Cadherins"/>
    <property type="match status" value="11"/>
</dbReference>
<dbReference type="PROSITE" id="PS00232">
    <property type="entry name" value="CADHERIN_1"/>
    <property type="match status" value="4"/>
</dbReference>
<dbReference type="InterPro" id="IPR015919">
    <property type="entry name" value="Cadherin-like_sf"/>
</dbReference>
<dbReference type="InterPro" id="IPR002126">
    <property type="entry name" value="Cadherin-like_dom"/>
</dbReference>
<keyword evidence="10" id="KW-0732">Signal</keyword>
<feature type="domain" description="Cadherin" evidence="11">
    <location>
        <begin position="909"/>
        <end position="1015"/>
    </location>
</feature>
<feature type="domain" description="Cadherin" evidence="11">
    <location>
        <begin position="1020"/>
        <end position="1131"/>
    </location>
</feature>
<feature type="transmembrane region" description="Helical" evidence="9">
    <location>
        <begin position="1383"/>
        <end position="1410"/>
    </location>
</feature>
<feature type="chain" id="PRO_5034930568" evidence="10">
    <location>
        <begin position="24"/>
        <end position="1584"/>
    </location>
</feature>